<organism evidence="1 2">
    <name type="scientific">Tersicoccus phoenicis</name>
    <dbReference type="NCBI Taxonomy" id="554083"/>
    <lineage>
        <taxon>Bacteria</taxon>
        <taxon>Bacillati</taxon>
        <taxon>Actinomycetota</taxon>
        <taxon>Actinomycetes</taxon>
        <taxon>Micrococcales</taxon>
        <taxon>Micrococcaceae</taxon>
        <taxon>Tersicoccus</taxon>
    </lineage>
</organism>
<protein>
    <submittedName>
        <fullName evidence="1">Uncharacterized protein</fullName>
    </submittedName>
</protein>
<dbReference type="AlphaFoldDB" id="A0A1R1L6I1"/>
<proteinExistence type="predicted"/>
<accession>A0A1R1L6I1</accession>
<sequence length="76" mass="7868">MQVMRQATGDKLGDITALARQLKDAALLAGPQESDAVRVCGVIADELLAILTNCRSPDALLVLTPPASDAGVRANP</sequence>
<gene>
    <name evidence="1" type="ORF">BKD30_13995</name>
</gene>
<evidence type="ECO:0000313" key="1">
    <source>
        <dbReference type="EMBL" id="OMH23146.1"/>
    </source>
</evidence>
<comment type="caution">
    <text evidence="1">The sequence shown here is derived from an EMBL/GenBank/DDBJ whole genome shotgun (WGS) entry which is preliminary data.</text>
</comment>
<evidence type="ECO:0000313" key="2">
    <source>
        <dbReference type="Proteomes" id="UP000187085"/>
    </source>
</evidence>
<reference evidence="1 2" key="1">
    <citation type="submission" date="2016-12" db="EMBL/GenBank/DDBJ databases">
        <title>Draft genome of Tersicoccus phoenicis 1P05MA.</title>
        <authorList>
            <person name="Nakajima Y."/>
            <person name="Yoshizawa S."/>
            <person name="Nakamura K."/>
            <person name="Ogura Y."/>
            <person name="Hayashi T."/>
            <person name="Kogure K."/>
        </authorList>
    </citation>
    <scope>NUCLEOTIDE SEQUENCE [LARGE SCALE GENOMIC DNA]</scope>
    <source>
        <strain evidence="1 2">1p05MA</strain>
    </source>
</reference>
<name>A0A1R1L6I1_9MICC</name>
<keyword evidence="2" id="KW-1185">Reference proteome</keyword>
<dbReference type="EMBL" id="MRDE01000080">
    <property type="protein sequence ID" value="OMH23146.1"/>
    <property type="molecule type" value="Genomic_DNA"/>
</dbReference>
<dbReference type="Proteomes" id="UP000187085">
    <property type="component" value="Unassembled WGS sequence"/>
</dbReference>